<feature type="compositionally biased region" description="Low complexity" evidence="1">
    <location>
        <begin position="317"/>
        <end position="333"/>
    </location>
</feature>
<feature type="compositionally biased region" description="Low complexity" evidence="1">
    <location>
        <begin position="58"/>
        <end position="72"/>
    </location>
</feature>
<dbReference type="OrthoDB" id="3050958at2759"/>
<evidence type="ECO:0000256" key="1">
    <source>
        <dbReference type="SAM" id="MobiDB-lite"/>
    </source>
</evidence>
<reference evidence="2" key="1">
    <citation type="journal article" date="2021" name="Genome Biol. Evol.">
        <title>The assembled and annotated genome of the fairy-ring fungus Marasmius oreades.</title>
        <authorList>
            <person name="Hiltunen M."/>
            <person name="Ament-Velasquez S.L."/>
            <person name="Johannesson H."/>
        </authorList>
    </citation>
    <scope>NUCLEOTIDE SEQUENCE</scope>
    <source>
        <strain evidence="2">03SP1</strain>
    </source>
</reference>
<dbReference type="KEGG" id="more:E1B28_010399"/>
<evidence type="ECO:0000313" key="3">
    <source>
        <dbReference type="Proteomes" id="UP001049176"/>
    </source>
</evidence>
<dbReference type="EMBL" id="CM032186">
    <property type="protein sequence ID" value="KAG7091357.1"/>
    <property type="molecule type" value="Genomic_DNA"/>
</dbReference>
<feature type="compositionally biased region" description="Polar residues" evidence="1">
    <location>
        <begin position="73"/>
        <end position="83"/>
    </location>
</feature>
<evidence type="ECO:0000313" key="2">
    <source>
        <dbReference type="EMBL" id="KAG7091357.1"/>
    </source>
</evidence>
<protein>
    <submittedName>
        <fullName evidence="2">Uncharacterized protein</fullName>
    </submittedName>
</protein>
<gene>
    <name evidence="2" type="ORF">E1B28_010399</name>
</gene>
<dbReference type="Proteomes" id="UP001049176">
    <property type="component" value="Chromosome 6"/>
</dbReference>
<organism evidence="2 3">
    <name type="scientific">Marasmius oreades</name>
    <name type="common">fairy-ring Marasmius</name>
    <dbReference type="NCBI Taxonomy" id="181124"/>
    <lineage>
        <taxon>Eukaryota</taxon>
        <taxon>Fungi</taxon>
        <taxon>Dikarya</taxon>
        <taxon>Basidiomycota</taxon>
        <taxon>Agaricomycotina</taxon>
        <taxon>Agaricomycetes</taxon>
        <taxon>Agaricomycetidae</taxon>
        <taxon>Agaricales</taxon>
        <taxon>Marasmiineae</taxon>
        <taxon>Marasmiaceae</taxon>
        <taxon>Marasmius</taxon>
    </lineage>
</organism>
<sequence>MNTVSNTLDGKGPIQPHVSNLPRRKPRRLLTNVRDANREIRRKPLSSSSKNASGRQTSSSSSSNKTNYLSNSQLPNAFSGSGLNENVITRETTPSLPHSLVLPLPKPKGHVQPHADHLPRRKRVQLNPQQLRRKWRQKWAASMYKQEVLKGSGVWVAFDLNDLGIRGIEGEDVVVDEVGEATRREVDEYAKEIEESHLLTFQHIVKVVVSSTVADGADIEEYGQTVKLFIFQDCQSDDGVPCVSNEQLLFISRLVQDRHGSAVASGVDERKERILITVPYTRSTDAMALAIVACRAAGIRSISLTNAPTAPTRVHSRAPTRTSSPEPSSSLRTEIPSSPPILSTDPMTQAGAIQSPALTYLARMYDLEDLDEAWKGALSFSGLERVNVVLETI</sequence>
<proteinExistence type="predicted"/>
<dbReference type="GeneID" id="66079475"/>
<comment type="caution">
    <text evidence="2">The sequence shown here is derived from an EMBL/GenBank/DDBJ whole genome shotgun (WGS) entry which is preliminary data.</text>
</comment>
<accession>A0A9P7RXQ5</accession>
<dbReference type="AlphaFoldDB" id="A0A9P7RXQ5"/>
<feature type="region of interest" description="Disordered" evidence="1">
    <location>
        <begin position="308"/>
        <end position="348"/>
    </location>
</feature>
<keyword evidence="3" id="KW-1185">Reference proteome</keyword>
<feature type="compositionally biased region" description="Polar residues" evidence="1">
    <location>
        <begin position="45"/>
        <end position="57"/>
    </location>
</feature>
<dbReference type="RefSeq" id="XP_043007827.1">
    <property type="nucleotide sequence ID" value="XM_043155361.1"/>
</dbReference>
<name>A0A9P7RXQ5_9AGAR</name>
<feature type="region of interest" description="Disordered" evidence="1">
    <location>
        <begin position="1"/>
        <end position="83"/>
    </location>
</feature>